<gene>
    <name evidence="15" type="primary">chrm4b</name>
</gene>
<comment type="function">
    <text evidence="11">The muscarinic acetylcholine receptor mediates various cellular responses, including inhibition of adenylate cyclase, breakdown of phosphoinositides and modulation of potassium channels through the action of G proteins.</text>
</comment>
<keyword evidence="8 10" id="KW-0807">Transducer</keyword>
<dbReference type="Proteomes" id="UP000515152">
    <property type="component" value="Chromosome 3"/>
</dbReference>
<feature type="transmembrane region" description="Helical" evidence="11">
    <location>
        <begin position="39"/>
        <end position="63"/>
    </location>
</feature>
<evidence type="ECO:0000313" key="15">
    <source>
        <dbReference type="RefSeq" id="XP_012674065.2"/>
    </source>
</evidence>
<dbReference type="PROSITE" id="PS50262">
    <property type="entry name" value="G_PROTEIN_RECEP_F1_2"/>
    <property type="match status" value="1"/>
</dbReference>
<evidence type="ECO:0000256" key="4">
    <source>
        <dbReference type="ARBA" id="ARBA00023018"/>
    </source>
</evidence>
<feature type="transmembrane region" description="Helical" evidence="11">
    <location>
        <begin position="113"/>
        <end position="134"/>
    </location>
</feature>
<feature type="region of interest" description="Disordered" evidence="12">
    <location>
        <begin position="266"/>
        <end position="322"/>
    </location>
</feature>
<keyword evidence="3 11" id="KW-1133">Transmembrane helix</keyword>
<proteinExistence type="inferred from homology"/>
<dbReference type="GO" id="GO:0030425">
    <property type="term" value="C:dendrite"/>
    <property type="evidence" value="ECO:0007669"/>
    <property type="project" value="TreeGrafter"/>
</dbReference>
<sequence>MDLGSGLNASRAGPLRGVTNDTGGGASQHNCPYRTMETVLIVGAAGSLSFVTILGNILVMLSIRVNRHLQTVNNYYLFSLAFADLVIGAFSMNLYTVYMLVGYWPFGPVMCDLWLVVDYVVSNASNMNLLIISVDRYLCVTRPLTYPSRRSRRCAGLAVLAAWVLSLLLWAPAILTWQRFRGQQPHQRDECYIQLLSNPAVTLATAVPSFYLPAIIMTVLYARISLAGRRRAQRQSSAPNSHGAETFSLRVSASRGRALPRTLHPAVGASAGEDTASLDGDSGLQSSQLTGAGEASFPSAQSSCATAPEGPGRGPGRGQGGLQRSALRFPVLRGRGQKLCVCVSVPEPASPAFGCRPNSVTATQARKRSRRSSVRERKVTRTILAVLLAFMVTWTPYNVMVLIGTFCHVCVPDTLWTVGYWLCYINSTVNPACYALCNVTFKKTFRNLLLCRYKNFNSK</sequence>
<evidence type="ECO:0000256" key="7">
    <source>
        <dbReference type="ARBA" id="ARBA00023170"/>
    </source>
</evidence>
<evidence type="ECO:0000256" key="10">
    <source>
        <dbReference type="RuleBase" id="RU000688"/>
    </source>
</evidence>
<dbReference type="GO" id="GO:0004993">
    <property type="term" value="F:G protein-coupled serotonin receptor activity"/>
    <property type="evidence" value="ECO:0007669"/>
    <property type="project" value="TreeGrafter"/>
</dbReference>
<feature type="compositionally biased region" description="Gly residues" evidence="12">
    <location>
        <begin position="311"/>
        <end position="321"/>
    </location>
</feature>
<evidence type="ECO:0000313" key="14">
    <source>
        <dbReference type="Proteomes" id="UP000515152"/>
    </source>
</evidence>
<accession>A0A6P3VK67</accession>
<feature type="region of interest" description="Disordered" evidence="12">
    <location>
        <begin position="1"/>
        <end position="26"/>
    </location>
</feature>
<dbReference type="RefSeq" id="XP_012674065.2">
    <property type="nucleotide sequence ID" value="XM_012818611.3"/>
</dbReference>
<feature type="transmembrane region" description="Helical" evidence="11">
    <location>
        <begin position="155"/>
        <end position="180"/>
    </location>
</feature>
<evidence type="ECO:0000256" key="1">
    <source>
        <dbReference type="ARBA" id="ARBA00022475"/>
    </source>
</evidence>
<comment type="subcellular location">
    <subcellularLocation>
        <location evidence="11">Cell membrane</location>
        <topology evidence="11">Multi-pass membrane protein</topology>
    </subcellularLocation>
    <subcellularLocation>
        <location evidence="11">Postsynaptic cell membrane</location>
        <topology evidence="11">Multi-pass membrane protein</topology>
    </subcellularLocation>
</comment>
<dbReference type="InterPro" id="IPR017452">
    <property type="entry name" value="GPCR_Rhodpsn_7TM"/>
</dbReference>
<comment type="similarity">
    <text evidence="11">Belongs to the G-protein coupled receptor 1 family. Muscarinic acetylcholine receptor subfamily.</text>
</comment>
<evidence type="ECO:0000256" key="2">
    <source>
        <dbReference type="ARBA" id="ARBA00022692"/>
    </source>
</evidence>
<reference evidence="15" key="1">
    <citation type="submission" date="2025-08" db="UniProtKB">
        <authorList>
            <consortium name="RefSeq"/>
        </authorList>
    </citation>
    <scope>IDENTIFICATION</scope>
</reference>
<dbReference type="GeneID" id="105892363"/>
<name>A0A6P3VK67_CLUHA</name>
<dbReference type="PANTHER" id="PTHR24247:SF180">
    <property type="entry name" value="MUSCARINIC ACETYLCHOLINE RECEPTOR M4"/>
    <property type="match status" value="1"/>
</dbReference>
<dbReference type="KEGG" id="char:105892363"/>
<dbReference type="AlphaFoldDB" id="A0A6P3VK67"/>
<keyword evidence="1 11" id="KW-1003">Cell membrane</keyword>
<dbReference type="CTD" id="100004742"/>
<comment type="caution">
    <text evidence="11">Lacks conserved residue(s) required for the propagation of feature annotation.</text>
</comment>
<keyword evidence="6 11" id="KW-0472">Membrane</keyword>
<evidence type="ECO:0000259" key="13">
    <source>
        <dbReference type="PROSITE" id="PS50262"/>
    </source>
</evidence>
<evidence type="ECO:0000256" key="12">
    <source>
        <dbReference type="SAM" id="MobiDB-lite"/>
    </source>
</evidence>
<evidence type="ECO:0000256" key="3">
    <source>
        <dbReference type="ARBA" id="ARBA00022989"/>
    </source>
</evidence>
<dbReference type="GO" id="GO:0016907">
    <property type="term" value="F:G protein-coupled acetylcholine receptor activity"/>
    <property type="evidence" value="ECO:0007669"/>
    <property type="project" value="UniProtKB-UniRule"/>
</dbReference>
<keyword evidence="4 11" id="KW-0770">Synapse</keyword>
<keyword evidence="14" id="KW-1185">Reference proteome</keyword>
<feature type="transmembrane region" description="Helical" evidence="11">
    <location>
        <begin position="75"/>
        <end position="101"/>
    </location>
</feature>
<dbReference type="PANTHER" id="PTHR24247">
    <property type="entry name" value="5-HYDROXYTRYPTAMINE RECEPTOR"/>
    <property type="match status" value="1"/>
</dbReference>
<keyword evidence="2 10" id="KW-0812">Transmembrane</keyword>
<keyword evidence="7 10" id="KW-0675">Receptor</keyword>
<dbReference type="SUPFAM" id="SSF81321">
    <property type="entry name" value="Family A G protein-coupled receptor-like"/>
    <property type="match status" value="1"/>
</dbReference>
<dbReference type="GO" id="GO:0007187">
    <property type="term" value="P:G protein-coupled receptor signaling pathway, coupled to cyclic nucleotide second messenger"/>
    <property type="evidence" value="ECO:0007669"/>
    <property type="project" value="TreeGrafter"/>
</dbReference>
<dbReference type="GO" id="GO:0045211">
    <property type="term" value="C:postsynaptic membrane"/>
    <property type="evidence" value="ECO:0007669"/>
    <property type="project" value="UniProtKB-SubCell"/>
</dbReference>
<organism evidence="14 15">
    <name type="scientific">Clupea harengus</name>
    <name type="common">Atlantic herring</name>
    <dbReference type="NCBI Taxonomy" id="7950"/>
    <lineage>
        <taxon>Eukaryota</taxon>
        <taxon>Metazoa</taxon>
        <taxon>Chordata</taxon>
        <taxon>Craniata</taxon>
        <taxon>Vertebrata</taxon>
        <taxon>Euteleostomi</taxon>
        <taxon>Actinopterygii</taxon>
        <taxon>Neopterygii</taxon>
        <taxon>Teleostei</taxon>
        <taxon>Clupei</taxon>
        <taxon>Clupeiformes</taxon>
        <taxon>Clupeoidei</taxon>
        <taxon>Clupeidae</taxon>
        <taxon>Clupea</taxon>
    </lineage>
</organism>
<dbReference type="Pfam" id="PF00001">
    <property type="entry name" value="7tm_1"/>
    <property type="match status" value="1"/>
</dbReference>
<evidence type="ECO:0000256" key="9">
    <source>
        <dbReference type="ARBA" id="ARBA00023257"/>
    </source>
</evidence>
<keyword evidence="9 11" id="KW-0628">Postsynaptic cell membrane</keyword>
<evidence type="ECO:0000256" key="6">
    <source>
        <dbReference type="ARBA" id="ARBA00023136"/>
    </source>
</evidence>
<dbReference type="PRINTS" id="PR00243">
    <property type="entry name" value="MUSCARINICR"/>
</dbReference>
<dbReference type="OrthoDB" id="10071887at2759"/>
<evidence type="ECO:0000256" key="5">
    <source>
        <dbReference type="ARBA" id="ARBA00023040"/>
    </source>
</evidence>
<dbReference type="Gene3D" id="1.20.1070.10">
    <property type="entry name" value="Rhodopsin 7-helix transmembrane proteins"/>
    <property type="match status" value="2"/>
</dbReference>
<feature type="region of interest" description="Disordered" evidence="12">
    <location>
        <begin position="233"/>
        <end position="253"/>
    </location>
</feature>
<feature type="transmembrane region" description="Helical" evidence="11">
    <location>
        <begin position="200"/>
        <end position="224"/>
    </location>
</feature>
<dbReference type="PROSITE" id="PS00237">
    <property type="entry name" value="G_PROTEIN_RECEP_F1_1"/>
    <property type="match status" value="1"/>
</dbReference>
<dbReference type="InterPro" id="IPR000995">
    <property type="entry name" value="Musac_Ach_rcpt"/>
</dbReference>
<dbReference type="InterPro" id="IPR000276">
    <property type="entry name" value="GPCR_Rhodpsn"/>
</dbReference>
<dbReference type="PRINTS" id="PR00237">
    <property type="entry name" value="GPCRRHODOPSN"/>
</dbReference>
<dbReference type="GO" id="GO:0007197">
    <property type="term" value="P:adenylate cyclase-inhibiting G protein-coupled acetylcholine receptor signaling pathway"/>
    <property type="evidence" value="ECO:0007669"/>
    <property type="project" value="TreeGrafter"/>
</dbReference>
<feature type="transmembrane region" description="Helical" evidence="11">
    <location>
        <begin position="379"/>
        <end position="397"/>
    </location>
</feature>
<evidence type="ECO:0000256" key="8">
    <source>
        <dbReference type="ARBA" id="ARBA00023224"/>
    </source>
</evidence>
<protein>
    <recommendedName>
        <fullName evidence="11">Muscarinic acetylcholine receptor</fullName>
    </recommendedName>
</protein>
<feature type="domain" description="G-protein coupled receptors family 1 profile" evidence="13">
    <location>
        <begin position="55"/>
        <end position="434"/>
    </location>
</feature>
<evidence type="ECO:0000256" key="11">
    <source>
        <dbReference type="RuleBase" id="RU361191"/>
    </source>
</evidence>
<keyword evidence="5 10" id="KW-0297">G-protein coupled receptor</keyword>